<sequence>MNLSTLDKVFNAITLEPPVLLKLDVQGYESTTLRGATIVLRERNTYVKEINR</sequence>
<keyword evidence="3" id="KW-1185">Reference proteome</keyword>
<dbReference type="AlphaFoldDB" id="A0A176S4S0"/>
<reference evidence="2 3" key="1">
    <citation type="submission" date="2016-05" db="EMBL/GenBank/DDBJ databases">
        <title>Single-cell genome of chain-forming Candidatus Thiomargarita nelsonii and comparison to other large sulfur-oxidizing bacteria.</title>
        <authorList>
            <person name="Winkel M."/>
            <person name="Salman V."/>
            <person name="Woyke T."/>
            <person name="Schulz-Vogt H."/>
            <person name="Richter M."/>
            <person name="Flood B."/>
            <person name="Bailey J."/>
            <person name="Amann R."/>
            <person name="Mussmann M."/>
        </authorList>
    </citation>
    <scope>NUCLEOTIDE SEQUENCE [LARGE SCALE GENOMIC DNA]</scope>
    <source>
        <strain evidence="2 3">THI036</strain>
    </source>
</reference>
<dbReference type="InterPro" id="IPR029063">
    <property type="entry name" value="SAM-dependent_MTases_sf"/>
</dbReference>
<evidence type="ECO:0000313" key="3">
    <source>
        <dbReference type="Proteomes" id="UP000076962"/>
    </source>
</evidence>
<dbReference type="Proteomes" id="UP000076962">
    <property type="component" value="Unassembled WGS sequence"/>
</dbReference>
<dbReference type="InterPro" id="IPR006342">
    <property type="entry name" value="FkbM_mtfrase"/>
</dbReference>
<proteinExistence type="predicted"/>
<feature type="domain" description="Methyltransferase FkbM" evidence="1">
    <location>
        <begin position="4"/>
        <end position="42"/>
    </location>
</feature>
<organism evidence="2 3">
    <name type="scientific">Candidatus Thiomargarita nelsonii</name>
    <dbReference type="NCBI Taxonomy" id="1003181"/>
    <lineage>
        <taxon>Bacteria</taxon>
        <taxon>Pseudomonadati</taxon>
        <taxon>Pseudomonadota</taxon>
        <taxon>Gammaproteobacteria</taxon>
        <taxon>Thiotrichales</taxon>
        <taxon>Thiotrichaceae</taxon>
        <taxon>Thiomargarita</taxon>
    </lineage>
</organism>
<protein>
    <recommendedName>
        <fullName evidence="1">Methyltransferase FkbM domain-containing protein</fullName>
    </recommendedName>
</protein>
<gene>
    <name evidence="2" type="ORF">THIOM_001063</name>
</gene>
<evidence type="ECO:0000313" key="2">
    <source>
        <dbReference type="EMBL" id="OAD23112.1"/>
    </source>
</evidence>
<dbReference type="Gene3D" id="3.40.50.150">
    <property type="entry name" value="Vaccinia Virus protein VP39"/>
    <property type="match status" value="1"/>
</dbReference>
<name>A0A176S4S0_9GAMM</name>
<comment type="caution">
    <text evidence="2">The sequence shown here is derived from an EMBL/GenBank/DDBJ whole genome shotgun (WGS) entry which is preliminary data.</text>
</comment>
<accession>A0A176S4S0</accession>
<dbReference type="EMBL" id="LUTY01000550">
    <property type="protein sequence ID" value="OAD23112.1"/>
    <property type="molecule type" value="Genomic_DNA"/>
</dbReference>
<dbReference type="Pfam" id="PF05050">
    <property type="entry name" value="Methyltransf_21"/>
    <property type="match status" value="1"/>
</dbReference>
<evidence type="ECO:0000259" key="1">
    <source>
        <dbReference type="Pfam" id="PF05050"/>
    </source>
</evidence>